<organism evidence="1 2">
    <name type="scientific">Candidatus Giovannonibacteria bacterium GW2011_GWA2_45_21</name>
    <dbReference type="NCBI Taxonomy" id="1618649"/>
    <lineage>
        <taxon>Bacteria</taxon>
        <taxon>Candidatus Giovannoniibacteriota</taxon>
    </lineage>
</organism>
<evidence type="ECO:0000313" key="1">
    <source>
        <dbReference type="EMBL" id="KKU04286.1"/>
    </source>
</evidence>
<dbReference type="Gene3D" id="2.30.30.110">
    <property type="match status" value="1"/>
</dbReference>
<dbReference type="AlphaFoldDB" id="A0A0G1M7R2"/>
<dbReference type="Pfam" id="PF02452">
    <property type="entry name" value="PemK_toxin"/>
    <property type="match status" value="1"/>
</dbReference>
<dbReference type="SUPFAM" id="SSF50118">
    <property type="entry name" value="Cell growth inhibitor/plasmid maintenance toxic component"/>
    <property type="match status" value="1"/>
</dbReference>
<protein>
    <submittedName>
        <fullName evidence="1">Toxin-antitoxin protein</fullName>
    </submittedName>
</protein>
<dbReference type="GO" id="GO:0006402">
    <property type="term" value="P:mRNA catabolic process"/>
    <property type="evidence" value="ECO:0007669"/>
    <property type="project" value="TreeGrafter"/>
</dbReference>
<dbReference type="InterPro" id="IPR011067">
    <property type="entry name" value="Plasmid_toxin/cell-grow_inhib"/>
</dbReference>
<reference evidence="1 2" key="1">
    <citation type="journal article" date="2015" name="Nature">
        <title>rRNA introns, odd ribosomes, and small enigmatic genomes across a large radiation of phyla.</title>
        <authorList>
            <person name="Brown C.T."/>
            <person name="Hug L.A."/>
            <person name="Thomas B.C."/>
            <person name="Sharon I."/>
            <person name="Castelle C.J."/>
            <person name="Singh A."/>
            <person name="Wilkins M.J."/>
            <person name="Williams K.H."/>
            <person name="Banfield J.F."/>
        </authorList>
    </citation>
    <scope>NUCLEOTIDE SEQUENCE [LARGE SCALE GENOMIC DNA]</scope>
</reference>
<accession>A0A0G1M7R2</accession>
<dbReference type="GO" id="GO:0003677">
    <property type="term" value="F:DNA binding"/>
    <property type="evidence" value="ECO:0007669"/>
    <property type="project" value="InterPro"/>
</dbReference>
<sequence length="130" mass="15050">MQKDFDRWNKKKKQIDEKENRLFFREGEIWWVNLGLNIGYEANGKSDDFMRPVIILKKFNQFSFIGVPLSTSPKTNKYRISVGVVDGKKAFANMSQIRNLDSKRLINKVGHLEAGKLAELNKKISRANFG</sequence>
<dbReference type="GO" id="GO:0004521">
    <property type="term" value="F:RNA endonuclease activity"/>
    <property type="evidence" value="ECO:0007669"/>
    <property type="project" value="TreeGrafter"/>
</dbReference>
<dbReference type="PANTHER" id="PTHR33988:SF2">
    <property type="entry name" value="ENDORIBONUCLEASE MAZF"/>
    <property type="match status" value="1"/>
</dbReference>
<name>A0A0G1M7R2_9BACT</name>
<gene>
    <name evidence="1" type="ORF">UX06_C0023G0001</name>
</gene>
<dbReference type="Proteomes" id="UP000034696">
    <property type="component" value="Unassembled WGS sequence"/>
</dbReference>
<evidence type="ECO:0000313" key="2">
    <source>
        <dbReference type="Proteomes" id="UP000034696"/>
    </source>
</evidence>
<dbReference type="GO" id="GO:0016075">
    <property type="term" value="P:rRNA catabolic process"/>
    <property type="evidence" value="ECO:0007669"/>
    <property type="project" value="TreeGrafter"/>
</dbReference>
<dbReference type="PANTHER" id="PTHR33988">
    <property type="entry name" value="ENDORIBONUCLEASE MAZF-RELATED"/>
    <property type="match status" value="1"/>
</dbReference>
<dbReference type="EMBL" id="LCKT01000023">
    <property type="protein sequence ID" value="KKU04286.1"/>
    <property type="molecule type" value="Genomic_DNA"/>
</dbReference>
<dbReference type="InterPro" id="IPR003477">
    <property type="entry name" value="PemK-like"/>
</dbReference>
<comment type="caution">
    <text evidence="1">The sequence shown here is derived from an EMBL/GenBank/DDBJ whole genome shotgun (WGS) entry which is preliminary data.</text>
</comment>
<proteinExistence type="predicted"/>